<dbReference type="GO" id="GO:0016020">
    <property type="term" value="C:membrane"/>
    <property type="evidence" value="ECO:0007669"/>
    <property type="project" value="InterPro"/>
</dbReference>
<dbReference type="PANTHER" id="PTHR31503:SF22">
    <property type="entry name" value="VACUOLAR CALCIUM ION TRANSPORTER"/>
    <property type="match status" value="1"/>
</dbReference>
<organism evidence="3 4">
    <name type="scientific">Fusarium oligoseptatum</name>
    <dbReference type="NCBI Taxonomy" id="2604345"/>
    <lineage>
        <taxon>Eukaryota</taxon>
        <taxon>Fungi</taxon>
        <taxon>Dikarya</taxon>
        <taxon>Ascomycota</taxon>
        <taxon>Pezizomycotina</taxon>
        <taxon>Sordariomycetes</taxon>
        <taxon>Hypocreomycetidae</taxon>
        <taxon>Hypocreales</taxon>
        <taxon>Nectriaceae</taxon>
        <taxon>Fusarium</taxon>
        <taxon>Fusarium solani species complex</taxon>
    </lineage>
</organism>
<feature type="domain" description="DUF6546" evidence="2">
    <location>
        <begin position="175"/>
        <end position="311"/>
    </location>
</feature>
<dbReference type="GO" id="GO:0015369">
    <property type="term" value="F:calcium:proton antiporter activity"/>
    <property type="evidence" value="ECO:0007669"/>
    <property type="project" value="TreeGrafter"/>
</dbReference>
<keyword evidence="1" id="KW-0813">Transport</keyword>
<dbReference type="STRING" id="1325735.A0A428TZG2"/>
<dbReference type="PANTHER" id="PTHR31503">
    <property type="entry name" value="VACUOLAR CALCIUM ION TRANSPORTER"/>
    <property type="match status" value="1"/>
</dbReference>
<accession>A0A428TZG2</accession>
<keyword evidence="4" id="KW-1185">Reference proteome</keyword>
<dbReference type="Proteomes" id="UP000287144">
    <property type="component" value="Unassembled WGS sequence"/>
</dbReference>
<dbReference type="GO" id="GO:0006874">
    <property type="term" value="P:intracellular calcium ion homeostasis"/>
    <property type="evidence" value="ECO:0007669"/>
    <property type="project" value="TreeGrafter"/>
</dbReference>
<dbReference type="AlphaFoldDB" id="A0A428TZG2"/>
<dbReference type="EMBL" id="NKCK01000040">
    <property type="protein sequence ID" value="RSM07412.1"/>
    <property type="molecule type" value="Genomic_DNA"/>
</dbReference>
<keyword evidence="1" id="KW-0406">Ion transport</keyword>
<dbReference type="InterPro" id="IPR046676">
    <property type="entry name" value="DUF6546"/>
</dbReference>
<dbReference type="InterPro" id="IPR004713">
    <property type="entry name" value="CaH_exchang"/>
</dbReference>
<evidence type="ECO:0000313" key="4">
    <source>
        <dbReference type="Proteomes" id="UP000287144"/>
    </source>
</evidence>
<sequence length="426" mass="48550">MSFRRLPLEIRLMILETIVQQRYPGWASFASVCKEWQHFIEKRNFCRLKLSVSCLDDFQHLVVRQRDLVQHIFLDIELPMYACQQCRGNRRPPNRRPPIGYFISQGIRKLFCILDTWKTTNGLTLELGAHSLSDSMHWFRNYIASDEEDSTATPKLDYSFHDPLHEMARVITKQFPQSLKRVSIFEDFSDHLTAAIVNSSRRLWYSPVETDGNTAHRLAAAFAAKCRDLEHLSVSYMIDAEEFFHGANRFSIWKNLQSLALTSKLLRPTASRREIDSLLHKAGTVALRMPKLHTEHCVHHHVFGDGFRYQQLSSSNLTDLETQPLEWNGFDLGSSNDVNLGFFGQIRATLVASKLNWLLIFVPIGLAAHSYEVSPLVTFITNAIAIIPLSVMLTDATERIAIEAGDTIGALLNITLGNLVELIILV</sequence>
<gene>
    <name evidence="3" type="ORF">CEP52_005245</name>
</gene>
<evidence type="ECO:0000259" key="2">
    <source>
        <dbReference type="Pfam" id="PF20183"/>
    </source>
</evidence>
<protein>
    <recommendedName>
        <fullName evidence="2">DUF6546 domain-containing protein</fullName>
    </recommendedName>
</protein>
<comment type="caution">
    <text evidence="3">The sequence shown here is derived from an EMBL/GenBank/DDBJ whole genome shotgun (WGS) entry which is preliminary data.</text>
</comment>
<evidence type="ECO:0000313" key="3">
    <source>
        <dbReference type="EMBL" id="RSM07412.1"/>
    </source>
</evidence>
<name>A0A428TZG2_9HYPO</name>
<reference evidence="3 4" key="1">
    <citation type="submission" date="2017-06" db="EMBL/GenBank/DDBJ databases">
        <title>Comparative genomic analysis of Ambrosia Fusariam Clade fungi.</title>
        <authorList>
            <person name="Stajich J.E."/>
            <person name="Carrillo J."/>
            <person name="Kijimoto T."/>
            <person name="Eskalen A."/>
            <person name="O'Donnell K."/>
            <person name="Kasson M."/>
        </authorList>
    </citation>
    <scope>NUCLEOTIDE SEQUENCE [LARGE SCALE GENOMIC DNA]</scope>
    <source>
        <strain evidence="3 4">NRRL62579</strain>
    </source>
</reference>
<dbReference type="Pfam" id="PF20183">
    <property type="entry name" value="DUF6546"/>
    <property type="match status" value="1"/>
</dbReference>
<proteinExistence type="predicted"/>
<evidence type="ECO:0000256" key="1">
    <source>
        <dbReference type="ARBA" id="ARBA00023065"/>
    </source>
</evidence>